<evidence type="ECO:0000313" key="1">
    <source>
        <dbReference type="EMBL" id="KIF53450.1"/>
    </source>
</evidence>
<dbReference type="AlphaFoldDB" id="A0A0C1Z8X9"/>
<comment type="caution">
    <text evidence="1">The sequence shown here is derived from an EMBL/GenBank/DDBJ whole genome shotgun (WGS) entry which is preliminary data.</text>
</comment>
<name>A0A0C1Z8X9_9VIBR</name>
<proteinExistence type="predicted"/>
<dbReference type="Proteomes" id="UP000031586">
    <property type="component" value="Unassembled WGS sequence"/>
</dbReference>
<protein>
    <submittedName>
        <fullName evidence="1">Uncharacterized protein</fullName>
    </submittedName>
</protein>
<dbReference type="RefSeq" id="WP_020198068.1">
    <property type="nucleotide sequence ID" value="NZ_BAOH01000208.1"/>
</dbReference>
<reference evidence="1 2" key="1">
    <citation type="submission" date="2014-07" db="EMBL/GenBank/DDBJ databases">
        <title>Unique and conserved regions in Vibrio harveyi and related species in comparison with the shrimp pathogen Vibrio harveyi CAIM 1792.</title>
        <authorList>
            <person name="Espinoza-Valles I."/>
            <person name="Vora G."/>
            <person name="Leekitcharoenphon P."/>
            <person name="Ussery D."/>
            <person name="Hoj L."/>
            <person name="Gomez-Gil B."/>
        </authorList>
    </citation>
    <scope>NUCLEOTIDE SEQUENCE [LARGE SCALE GENOMIC DNA]</scope>
    <source>
        <strain evidence="2">CAIM 1854 / LMG 25443</strain>
    </source>
</reference>
<dbReference type="PATRIC" id="fig|1229493.5.peg.1314"/>
<gene>
    <name evidence="1" type="ORF">H735_11100</name>
</gene>
<sequence>MNDLSLVEIAEREFGIVSGNLCSIEMTEMSEQVKNLASSLVKVKACYDNCFQLAHCLDATYVLGVTYLASIPLPIAHAWLKVDGKYIDPTLETVHGDTSERTYQKLVEIPVEDIISVVDLVDQITEKGSFAPMFESVAHHPLWCDLFTDFGRRRIQYL</sequence>
<accession>A0A0C1Z8X9</accession>
<organism evidence="1 2">
    <name type="scientific">Vibrio owensii CAIM 1854 = LMG 25443</name>
    <dbReference type="NCBI Taxonomy" id="1229493"/>
    <lineage>
        <taxon>Bacteria</taxon>
        <taxon>Pseudomonadati</taxon>
        <taxon>Pseudomonadota</taxon>
        <taxon>Gammaproteobacteria</taxon>
        <taxon>Vibrionales</taxon>
        <taxon>Vibrionaceae</taxon>
        <taxon>Vibrio</taxon>
    </lineage>
</organism>
<evidence type="ECO:0000313" key="2">
    <source>
        <dbReference type="Proteomes" id="UP000031586"/>
    </source>
</evidence>
<dbReference type="EMBL" id="JPRD01000015">
    <property type="protein sequence ID" value="KIF53450.1"/>
    <property type="molecule type" value="Genomic_DNA"/>
</dbReference>